<dbReference type="PANTHER" id="PTHR43369:SF2">
    <property type="entry name" value="PHOSPHORIBOSYLGLYCINAMIDE FORMYLTRANSFERASE"/>
    <property type="match status" value="1"/>
</dbReference>
<protein>
    <recommendedName>
        <fullName evidence="2">phosphoribosylglycinamide formyltransferase 1</fullName>
        <ecNumber evidence="2">2.1.2.2</ecNumber>
    </recommendedName>
</protein>
<dbReference type="InterPro" id="IPR002376">
    <property type="entry name" value="Formyl_transf_N"/>
</dbReference>
<feature type="region of interest" description="Disordered" evidence="5">
    <location>
        <begin position="93"/>
        <end position="119"/>
    </location>
</feature>
<dbReference type="Pfam" id="PF00551">
    <property type="entry name" value="Formyl_trans_N"/>
    <property type="match status" value="2"/>
</dbReference>
<dbReference type="OrthoDB" id="5575075at2759"/>
<evidence type="ECO:0000256" key="3">
    <source>
        <dbReference type="ARBA" id="ARBA00022679"/>
    </source>
</evidence>
<keyword evidence="3" id="KW-0808">Transferase</keyword>
<name>A0A8H4RUA1_9HELO</name>
<accession>A0A8H4RUA1</accession>
<dbReference type="GO" id="GO:0004644">
    <property type="term" value="F:phosphoribosylglycinamide formyltransferase activity"/>
    <property type="evidence" value="ECO:0007669"/>
    <property type="project" value="UniProtKB-EC"/>
</dbReference>
<dbReference type="SUPFAM" id="SSF53328">
    <property type="entry name" value="Formyltransferase"/>
    <property type="match status" value="1"/>
</dbReference>
<dbReference type="EMBL" id="JAAMPI010000112">
    <property type="protein sequence ID" value="KAF4635566.1"/>
    <property type="molecule type" value="Genomic_DNA"/>
</dbReference>
<evidence type="ECO:0000256" key="1">
    <source>
        <dbReference type="ARBA" id="ARBA00005054"/>
    </source>
</evidence>
<evidence type="ECO:0000256" key="2">
    <source>
        <dbReference type="ARBA" id="ARBA00012254"/>
    </source>
</evidence>
<gene>
    <name evidence="7" type="ORF">G7Y89_g2532</name>
</gene>
<dbReference type="EC" id="2.1.2.2" evidence="2"/>
<keyword evidence="4" id="KW-0658">Purine biosynthesis</keyword>
<feature type="domain" description="Formyl transferase N-terminal" evidence="6">
    <location>
        <begin position="9"/>
        <end position="85"/>
    </location>
</feature>
<organism evidence="7 8">
    <name type="scientific">Cudoniella acicularis</name>
    <dbReference type="NCBI Taxonomy" id="354080"/>
    <lineage>
        <taxon>Eukaryota</taxon>
        <taxon>Fungi</taxon>
        <taxon>Dikarya</taxon>
        <taxon>Ascomycota</taxon>
        <taxon>Pezizomycotina</taxon>
        <taxon>Leotiomycetes</taxon>
        <taxon>Helotiales</taxon>
        <taxon>Tricladiaceae</taxon>
        <taxon>Cudoniella</taxon>
    </lineage>
</organism>
<evidence type="ECO:0000313" key="8">
    <source>
        <dbReference type="Proteomes" id="UP000566819"/>
    </source>
</evidence>
<evidence type="ECO:0000256" key="5">
    <source>
        <dbReference type="SAM" id="MobiDB-lite"/>
    </source>
</evidence>
<proteinExistence type="predicted"/>
<dbReference type="Proteomes" id="UP000566819">
    <property type="component" value="Unassembled WGS sequence"/>
</dbReference>
<evidence type="ECO:0000259" key="6">
    <source>
        <dbReference type="Pfam" id="PF00551"/>
    </source>
</evidence>
<dbReference type="AlphaFoldDB" id="A0A8H4RUA1"/>
<keyword evidence="8" id="KW-1185">Reference proteome</keyword>
<feature type="domain" description="Formyl transferase N-terminal" evidence="6">
    <location>
        <begin position="112"/>
        <end position="188"/>
    </location>
</feature>
<dbReference type="GO" id="GO:0005737">
    <property type="term" value="C:cytoplasm"/>
    <property type="evidence" value="ECO:0007669"/>
    <property type="project" value="TreeGrafter"/>
</dbReference>
<dbReference type="GO" id="GO:0006189">
    <property type="term" value="P:'de novo' IMP biosynthetic process"/>
    <property type="evidence" value="ECO:0007669"/>
    <property type="project" value="TreeGrafter"/>
</dbReference>
<sequence length="205" mass="22375">MAHNPPDTKATVLISGEGSNLQALIDATSNLMPYLKIVRVICNKAGANGLNRAKAASIPTTYHNLVAGKYHPAGEKYPEVKKAARERMDAHPYSEVFGPIGGQEGSGDQPPPALPGKYDGTRAIERAYDDYHKGKLEHDTTGIMIHYVIQEVDAGMPIVVRQIKCKTPETLDELKTRIHAEEHQLILEGTQMAIHNLCGERSKSG</sequence>
<dbReference type="Gene3D" id="3.40.50.170">
    <property type="entry name" value="Formyl transferase, N-terminal domain"/>
    <property type="match status" value="2"/>
</dbReference>
<dbReference type="PANTHER" id="PTHR43369">
    <property type="entry name" value="PHOSPHORIBOSYLGLYCINAMIDE FORMYLTRANSFERASE"/>
    <property type="match status" value="1"/>
</dbReference>
<comment type="pathway">
    <text evidence="1">Purine metabolism; IMP biosynthesis via de novo pathway; N(2)-formyl-N(1)-(5-phospho-D-ribosyl)glycinamide from N(1)-(5-phospho-D-ribosyl)glycinamide (10-formyl THF route): step 1/1.</text>
</comment>
<evidence type="ECO:0000313" key="7">
    <source>
        <dbReference type="EMBL" id="KAF4635566.1"/>
    </source>
</evidence>
<comment type="caution">
    <text evidence="7">The sequence shown here is derived from an EMBL/GenBank/DDBJ whole genome shotgun (WGS) entry which is preliminary data.</text>
</comment>
<dbReference type="InterPro" id="IPR036477">
    <property type="entry name" value="Formyl_transf_N_sf"/>
</dbReference>
<evidence type="ECO:0000256" key="4">
    <source>
        <dbReference type="ARBA" id="ARBA00022755"/>
    </source>
</evidence>
<reference evidence="7 8" key="1">
    <citation type="submission" date="2020-03" db="EMBL/GenBank/DDBJ databases">
        <title>Draft Genome Sequence of Cudoniella acicularis.</title>
        <authorList>
            <person name="Buettner E."/>
            <person name="Kellner H."/>
        </authorList>
    </citation>
    <scope>NUCLEOTIDE SEQUENCE [LARGE SCALE GENOMIC DNA]</scope>
    <source>
        <strain evidence="7 8">DSM 108380</strain>
    </source>
</reference>